<protein>
    <submittedName>
        <fullName evidence="1">Uncharacterized protein</fullName>
    </submittedName>
</protein>
<evidence type="ECO:0000313" key="2">
    <source>
        <dbReference type="Proteomes" id="UP000326453"/>
    </source>
</evidence>
<accession>A0AAE6TVW7</accession>
<proteinExistence type="predicted"/>
<sequence length="344" mass="36529">MAAAAGLLRQLTMAALHVQVRARFQGDPPQIVANRAGIMAHAAVDGQASLRAMSHYCLEQLLPRVQSMMIQVEEAAERAAALAETSAADLVPQLNGIAANLEQARGSLRGRARSPHNSAGMIRLSEQRLWGALAVELQRLEGADGPMICACARIEPAAFELAAAIEAFLERGDGIALAQRHDLAQILVRLENQAAATLLSRDEIARQLGPMAGRLPQLVGLLAGLSQEYRPLREAAPQIAMALSIATQTATQSRVTQRLEQAMQDLCRLLGGLVTDYRALARSAQRPRGIAAARQLIAAEAPLWHAAAKVLADPPALVPDTPAACSVARIEGRAGLHGQAMVRA</sequence>
<reference evidence="1 2" key="1">
    <citation type="submission" date="2019-01" db="EMBL/GenBank/DDBJ databases">
        <title>Complete Genome Sequence and Annotation of the Paracoccus pantotrophus type strain DSM 2944.</title>
        <authorList>
            <person name="Bockwoldt J.A."/>
            <person name="Zimmermann M."/>
            <person name="Tiso T."/>
            <person name="Blank L.M."/>
        </authorList>
    </citation>
    <scope>NUCLEOTIDE SEQUENCE [LARGE SCALE GENOMIC DNA]</scope>
    <source>
        <strain evidence="1 2">DSM 2944</strain>
    </source>
</reference>
<gene>
    <name evidence="1" type="ORF">ESD82_20655</name>
</gene>
<dbReference type="Proteomes" id="UP000326453">
    <property type="component" value="Chromosome 1"/>
</dbReference>
<dbReference type="EMBL" id="CP044426">
    <property type="protein sequence ID" value="QFG38728.1"/>
    <property type="molecule type" value="Genomic_DNA"/>
</dbReference>
<evidence type="ECO:0000313" key="1">
    <source>
        <dbReference type="EMBL" id="QFG38728.1"/>
    </source>
</evidence>
<dbReference type="KEGG" id="ppan:ESD82_20655"/>
<organism evidence="1 2">
    <name type="scientific">Paracoccus pantotrophus</name>
    <name type="common">Thiosphaera pantotropha</name>
    <dbReference type="NCBI Taxonomy" id="82367"/>
    <lineage>
        <taxon>Bacteria</taxon>
        <taxon>Pseudomonadati</taxon>
        <taxon>Pseudomonadota</taxon>
        <taxon>Alphaproteobacteria</taxon>
        <taxon>Rhodobacterales</taxon>
        <taxon>Paracoccaceae</taxon>
        <taxon>Paracoccus</taxon>
    </lineage>
</organism>
<dbReference type="AlphaFoldDB" id="A0AAE6TVW7"/>
<name>A0AAE6TVW7_PARPN</name>